<proteinExistence type="predicted"/>
<evidence type="ECO:0000313" key="1">
    <source>
        <dbReference type="EMBL" id="GCE96553.1"/>
    </source>
</evidence>
<gene>
    <name evidence="1" type="ORF">NIES46_46250</name>
</gene>
<name>A0A5M3TA49_LIMPL</name>
<dbReference type="Proteomes" id="UP000326169">
    <property type="component" value="Unassembled WGS sequence"/>
</dbReference>
<organism evidence="1 2">
    <name type="scientific">Limnospira platensis NIES-46</name>
    <dbReference type="NCBI Taxonomy" id="1236695"/>
    <lineage>
        <taxon>Bacteria</taxon>
        <taxon>Bacillati</taxon>
        <taxon>Cyanobacteriota</taxon>
        <taxon>Cyanophyceae</taxon>
        <taxon>Oscillatoriophycideae</taxon>
        <taxon>Oscillatoriales</taxon>
        <taxon>Sirenicapillariaceae</taxon>
        <taxon>Limnospira</taxon>
    </lineage>
</organism>
<keyword evidence="2" id="KW-1185">Reference proteome</keyword>
<comment type="caution">
    <text evidence="1">The sequence shown here is derived from an EMBL/GenBank/DDBJ whole genome shotgun (WGS) entry which is preliminary data.</text>
</comment>
<evidence type="ECO:0000313" key="2">
    <source>
        <dbReference type="Proteomes" id="UP000326169"/>
    </source>
</evidence>
<reference evidence="1 2" key="1">
    <citation type="journal article" date="2019" name="J Genomics">
        <title>The Draft Genome of a Hydrogen-producing Cyanobacterium, Arthrospira platensis NIES-46.</title>
        <authorList>
            <person name="Suzuki S."/>
            <person name="Yamaguchi H."/>
            <person name="Kawachi M."/>
        </authorList>
    </citation>
    <scope>NUCLEOTIDE SEQUENCE [LARGE SCALE GENOMIC DNA]</scope>
    <source>
        <strain evidence="1 2">NIES-46</strain>
    </source>
</reference>
<sequence>MQIKVGNIEYNLPDEAGMAAAILKLINTEEQRVLTIRKCGVKAEEYILIHLVRMYILRWVLPVIEIEHSGCLDVSLIPEIQNRFWLCMFGRSVDDLHDRDSAFFSVSDSILLTAIYSSLLNFQPSTAEGKDLLKRTAKSLSPWQDELTAASLTMELIGQDLCHRVAYFLSSPSVGDRAAKLVQSYIGVLLGRCDLDDCLADGATGLQSTAISRSLHQSVADPEGKIHLNSQLLEWYLSTEKMIRQEADFLMINLEKFGANYAASVVKDTFRQSPFNWMPAINHPR</sequence>
<dbReference type="EMBL" id="BIMW01000197">
    <property type="protein sequence ID" value="GCE96553.1"/>
    <property type="molecule type" value="Genomic_DNA"/>
</dbReference>
<dbReference type="RefSeq" id="WP_006617341.1">
    <property type="nucleotide sequence ID" value="NZ_BIMW01000197.1"/>
</dbReference>
<protein>
    <submittedName>
        <fullName evidence="1">Uncharacterized protein</fullName>
    </submittedName>
</protein>
<accession>A0A5M3TA49</accession>
<dbReference type="GeneID" id="301685341"/>